<dbReference type="Proteomes" id="UP000669239">
    <property type="component" value="Unassembled WGS sequence"/>
</dbReference>
<sequence length="453" mass="48919">MKKSYEIDMCDGPLLSKILLFSVPLMMSGILQLLFNAADIIVVGRFAGSSALAAVGSTSSLINLLINVFVGLSVGVNVLVAKYYGGQREKDMSETVHTAVLTSLLSGLFLVILGGIAARPLLHLMGTPDDVLDQAVLYMRIYFLGMPVLMVYNFGAAILRAIGDTRRPLYFLFMAGVVNVALNLFFVIGLGMGVDGVGWATVISEHVSALLVLKSLMEAPGALKLNLKELRIHPKKLKRIVKIGLPAGMQGAIFSISNVLIQSSVNSFGSIAMAGNTASANIEGFVYTAMNAVYQTNLSFTSQNLGGRKYSRINRIMYICLAVVTVVGITLGITAVLAGDLLLGIYSSDAQVLRYGMLRLEIICGTYFLCGIMDCMVGSLRGLGYSVIPMFVSLTGACGFRVLWVFTVFAAYRSLDVLYLSYPVSWAITAIAHMITFRKIRRKIPRQDAVPLA</sequence>
<evidence type="ECO:0000256" key="3">
    <source>
        <dbReference type="ARBA" id="ARBA00010199"/>
    </source>
</evidence>
<dbReference type="GO" id="GO:0006811">
    <property type="term" value="P:monoatomic ion transport"/>
    <property type="evidence" value="ECO:0007669"/>
    <property type="project" value="UniProtKB-KW"/>
</dbReference>
<dbReference type="EMBL" id="JAAITT010000017">
    <property type="protein sequence ID" value="NSJ49672.1"/>
    <property type="molecule type" value="Genomic_DNA"/>
</dbReference>
<keyword evidence="9 13" id="KW-1133">Transmembrane helix</keyword>
<gene>
    <name evidence="15" type="ORF">G5B36_13315</name>
    <name evidence="14" type="ORF">L0N08_16560</name>
</gene>
<feature type="transmembrane region" description="Helical" evidence="13">
    <location>
        <begin position="137"/>
        <end position="162"/>
    </location>
</feature>
<dbReference type="GO" id="GO:0005886">
    <property type="term" value="C:plasma membrane"/>
    <property type="evidence" value="ECO:0007669"/>
    <property type="project" value="UniProtKB-SubCell"/>
</dbReference>
<feature type="transmembrane region" description="Helical" evidence="13">
    <location>
        <begin position="358"/>
        <end position="380"/>
    </location>
</feature>
<comment type="subcellular location">
    <subcellularLocation>
        <location evidence="2">Cell membrane</location>
        <topology evidence="2">Multi-pass membrane protein</topology>
    </subcellularLocation>
</comment>
<dbReference type="PANTHER" id="PTHR43298">
    <property type="entry name" value="MULTIDRUG RESISTANCE PROTEIN NORM-RELATED"/>
    <property type="match status" value="1"/>
</dbReference>
<evidence type="ECO:0000256" key="8">
    <source>
        <dbReference type="ARBA" id="ARBA00022692"/>
    </source>
</evidence>
<evidence type="ECO:0000313" key="15">
    <source>
        <dbReference type="EMBL" id="NSJ49672.1"/>
    </source>
</evidence>
<dbReference type="CDD" id="cd13138">
    <property type="entry name" value="MATE_yoeA_like"/>
    <property type="match status" value="1"/>
</dbReference>
<dbReference type="InterPro" id="IPR002528">
    <property type="entry name" value="MATE_fam"/>
</dbReference>
<dbReference type="InterPro" id="IPR050222">
    <property type="entry name" value="MATE_MdtK"/>
</dbReference>
<dbReference type="GeneID" id="97205168"/>
<keyword evidence="5" id="KW-0813">Transport</keyword>
<dbReference type="AlphaFoldDB" id="A0AAW5C1T8"/>
<organism evidence="14 17">
    <name type="scientific">Enterocloster aldenensis</name>
    <dbReference type="NCBI Taxonomy" id="358742"/>
    <lineage>
        <taxon>Bacteria</taxon>
        <taxon>Bacillati</taxon>
        <taxon>Bacillota</taxon>
        <taxon>Clostridia</taxon>
        <taxon>Lachnospirales</taxon>
        <taxon>Lachnospiraceae</taxon>
        <taxon>Enterocloster</taxon>
    </lineage>
</organism>
<feature type="transmembrane region" description="Helical" evidence="13">
    <location>
        <begin position="169"/>
        <end position="191"/>
    </location>
</feature>
<evidence type="ECO:0000256" key="2">
    <source>
        <dbReference type="ARBA" id="ARBA00004651"/>
    </source>
</evidence>
<reference evidence="15" key="2">
    <citation type="submission" date="2020-02" db="EMBL/GenBank/DDBJ databases">
        <authorList>
            <person name="Littmann E."/>
            <person name="Sorbara M."/>
        </authorList>
    </citation>
    <scope>NUCLEOTIDE SEQUENCE</scope>
    <source>
        <strain evidence="15">MSK.1.17</strain>
    </source>
</reference>
<keyword evidence="6" id="KW-0050">Antiport</keyword>
<feature type="transmembrane region" description="Helical" evidence="13">
    <location>
        <begin position="96"/>
        <end position="117"/>
    </location>
</feature>
<dbReference type="RefSeq" id="WP_165642314.1">
    <property type="nucleotide sequence ID" value="NZ_BAABZL010000001.1"/>
</dbReference>
<dbReference type="InterPro" id="IPR048279">
    <property type="entry name" value="MdtK-like"/>
</dbReference>
<feature type="transmembrane region" description="Helical" evidence="13">
    <location>
        <begin position="387"/>
        <end position="412"/>
    </location>
</feature>
<keyword evidence="8 13" id="KW-0812">Transmembrane</keyword>
<evidence type="ECO:0000256" key="1">
    <source>
        <dbReference type="ARBA" id="ARBA00003408"/>
    </source>
</evidence>
<feature type="transmembrane region" description="Helical" evidence="13">
    <location>
        <begin position="20"/>
        <end position="44"/>
    </location>
</feature>
<name>A0AAW5C1T8_9FIRM</name>
<evidence type="ECO:0000256" key="13">
    <source>
        <dbReference type="SAM" id="Phobius"/>
    </source>
</evidence>
<dbReference type="Pfam" id="PF01554">
    <property type="entry name" value="MatE"/>
    <property type="match status" value="2"/>
</dbReference>
<evidence type="ECO:0000256" key="7">
    <source>
        <dbReference type="ARBA" id="ARBA00022475"/>
    </source>
</evidence>
<dbReference type="EMBL" id="JAKNGE010000020">
    <property type="protein sequence ID" value="MCG4747039.1"/>
    <property type="molecule type" value="Genomic_DNA"/>
</dbReference>
<feature type="transmembrane region" description="Helical" evidence="13">
    <location>
        <begin position="418"/>
        <end position="437"/>
    </location>
</feature>
<evidence type="ECO:0000313" key="16">
    <source>
        <dbReference type="Proteomes" id="UP000669239"/>
    </source>
</evidence>
<dbReference type="GO" id="GO:0042910">
    <property type="term" value="F:xenobiotic transmembrane transporter activity"/>
    <property type="evidence" value="ECO:0007669"/>
    <property type="project" value="InterPro"/>
</dbReference>
<evidence type="ECO:0000256" key="9">
    <source>
        <dbReference type="ARBA" id="ARBA00022989"/>
    </source>
</evidence>
<accession>A0AAW5C1T8</accession>
<evidence type="ECO:0000256" key="4">
    <source>
        <dbReference type="ARBA" id="ARBA00020268"/>
    </source>
</evidence>
<keyword evidence="7" id="KW-1003">Cell membrane</keyword>
<comment type="caution">
    <text evidence="14">The sequence shown here is derived from an EMBL/GenBank/DDBJ whole genome shotgun (WGS) entry which is preliminary data.</text>
</comment>
<keyword evidence="11 13" id="KW-0472">Membrane</keyword>
<feature type="transmembrane region" description="Helical" evidence="13">
    <location>
        <begin position="64"/>
        <end position="84"/>
    </location>
</feature>
<proteinExistence type="inferred from homology"/>
<evidence type="ECO:0000256" key="11">
    <source>
        <dbReference type="ARBA" id="ARBA00023136"/>
    </source>
</evidence>
<dbReference type="PANTHER" id="PTHR43298:SF2">
    <property type="entry name" value="FMN_FAD EXPORTER YEEO-RELATED"/>
    <property type="match status" value="1"/>
</dbReference>
<dbReference type="GO" id="GO:0015297">
    <property type="term" value="F:antiporter activity"/>
    <property type="evidence" value="ECO:0007669"/>
    <property type="project" value="UniProtKB-KW"/>
</dbReference>
<evidence type="ECO:0000256" key="6">
    <source>
        <dbReference type="ARBA" id="ARBA00022449"/>
    </source>
</evidence>
<dbReference type="NCBIfam" id="TIGR00797">
    <property type="entry name" value="matE"/>
    <property type="match status" value="1"/>
</dbReference>
<evidence type="ECO:0000313" key="14">
    <source>
        <dbReference type="EMBL" id="MCG4747039.1"/>
    </source>
</evidence>
<reference evidence="14" key="3">
    <citation type="submission" date="2022-01" db="EMBL/GenBank/DDBJ databases">
        <title>Collection of gut derived symbiotic bacterial strains cultured from healthy donors.</title>
        <authorList>
            <person name="Lin H."/>
            <person name="Kohout C."/>
            <person name="Waligurski E."/>
            <person name="Pamer E.G."/>
        </authorList>
    </citation>
    <scope>NUCLEOTIDE SEQUENCE</scope>
    <source>
        <strain evidence="14">DFI.6.55</strain>
    </source>
</reference>
<reference evidence="15 16" key="1">
    <citation type="journal article" date="2020" name="Cell Host Microbe">
        <title>Functional and Genomic Variation between Human-Derived Isolates of Lachnospiraceae Reveals Inter- and Intra-Species Diversity.</title>
        <authorList>
            <person name="Sorbara M.T."/>
            <person name="Littmann E.R."/>
            <person name="Fontana E."/>
            <person name="Moody T.U."/>
            <person name="Kohout C.E."/>
            <person name="Gjonbalaj M."/>
            <person name="Eaton V."/>
            <person name="Seok R."/>
            <person name="Leiner I.M."/>
            <person name="Pamer E.G."/>
        </authorList>
    </citation>
    <scope>NUCLEOTIDE SEQUENCE [LARGE SCALE GENOMIC DNA]</scope>
    <source>
        <strain evidence="15 16">MSK.1.17</strain>
    </source>
</reference>
<protein>
    <recommendedName>
        <fullName evidence="4">Probable multidrug resistance protein NorM</fullName>
    </recommendedName>
    <alternativeName>
        <fullName evidence="12">Multidrug-efflux transporter</fullName>
    </alternativeName>
</protein>
<feature type="transmembrane region" description="Helical" evidence="13">
    <location>
        <begin position="316"/>
        <end position="338"/>
    </location>
</feature>
<dbReference type="Proteomes" id="UP001299608">
    <property type="component" value="Unassembled WGS sequence"/>
</dbReference>
<keyword evidence="10" id="KW-0406">Ion transport</keyword>
<evidence type="ECO:0000313" key="17">
    <source>
        <dbReference type="Proteomes" id="UP001299608"/>
    </source>
</evidence>
<evidence type="ECO:0000256" key="12">
    <source>
        <dbReference type="ARBA" id="ARBA00031636"/>
    </source>
</evidence>
<keyword evidence="16" id="KW-1185">Reference proteome</keyword>
<evidence type="ECO:0000256" key="10">
    <source>
        <dbReference type="ARBA" id="ARBA00023065"/>
    </source>
</evidence>
<comment type="similarity">
    <text evidence="3">Belongs to the multi antimicrobial extrusion (MATE) (TC 2.A.66.1) family.</text>
</comment>
<comment type="function">
    <text evidence="1">Multidrug efflux pump.</text>
</comment>
<evidence type="ECO:0000256" key="5">
    <source>
        <dbReference type="ARBA" id="ARBA00022448"/>
    </source>
</evidence>
<dbReference type="PIRSF" id="PIRSF006603">
    <property type="entry name" value="DinF"/>
    <property type="match status" value="1"/>
</dbReference>